<evidence type="ECO:0000313" key="5">
    <source>
        <dbReference type="EMBL" id="KAF0305285.1"/>
    </source>
</evidence>
<dbReference type="OrthoDB" id="10264655at2759"/>
<keyword evidence="1 2" id="KW-0195">Cyclin</keyword>
<sequence>MATGQVLMHRFYYSKSYVKHPMEITAMACLCLASKIEEAPRRTRDIINVFHHIKQIRAKKTISPVVLDPNYIHLKNQVIKAERRILKELGFCVHVQHPHKMIVMYLRFLRLEGNTGLLQYAWNAMNDALRTNVFVRFSPETVAAACIYLAARVKRVPMPNRPHWFTVFDMREQDLREIATAIMKLYTRAKPNAEQLERAIEELRARQQELRLKNKLLSGTNTPQGAGNFSPAVSHNNSPAEQRGASLVDSTGRETPNGAAAGSDPAADPLLPDSAKLNKENIASALAKRCDSSRSRSSNEDSDRRKLQSKSRRDRYRSHSRSPSNARRRHSSTPDRHRTKHKKDKERSRDKTRHRSVERGRSRSPLRSKSKHSSQSVGKRDRRGSPQQDRHKSSKKRSYDSNHKRR</sequence>
<dbReference type="GO" id="GO:0006357">
    <property type="term" value="P:regulation of transcription by RNA polymerase II"/>
    <property type="evidence" value="ECO:0007669"/>
    <property type="project" value="InterPro"/>
</dbReference>
<feature type="compositionally biased region" description="Basic residues" evidence="3">
    <location>
        <begin position="307"/>
        <end position="344"/>
    </location>
</feature>
<feature type="domain" description="Cyclin-like" evidence="4">
    <location>
        <begin position="100"/>
        <end position="184"/>
    </location>
</feature>
<dbReference type="SMART" id="SM00385">
    <property type="entry name" value="CYCLIN"/>
    <property type="match status" value="2"/>
</dbReference>
<feature type="compositionally biased region" description="Polar residues" evidence="3">
    <location>
        <begin position="217"/>
        <end position="240"/>
    </location>
</feature>
<reference evidence="5 6" key="1">
    <citation type="submission" date="2019-07" db="EMBL/GenBank/DDBJ databases">
        <title>Draft genome assembly of a fouling barnacle, Amphibalanus amphitrite (Darwin, 1854): The first reference genome for Thecostraca.</title>
        <authorList>
            <person name="Kim W."/>
        </authorList>
    </citation>
    <scope>NUCLEOTIDE SEQUENCE [LARGE SCALE GENOMIC DNA]</scope>
    <source>
        <strain evidence="5">SNU_AA5</strain>
        <tissue evidence="5">Soma without cirri and trophi</tissue>
    </source>
</reference>
<feature type="region of interest" description="Disordered" evidence="3">
    <location>
        <begin position="286"/>
        <end position="406"/>
    </location>
</feature>
<dbReference type="Gene3D" id="1.10.472.10">
    <property type="entry name" value="Cyclin-like"/>
    <property type="match status" value="2"/>
</dbReference>
<name>A0A6A4WEZ8_AMPAM</name>
<dbReference type="InterPro" id="IPR004367">
    <property type="entry name" value="Cyclin_C-dom"/>
</dbReference>
<dbReference type="Pfam" id="PF02984">
    <property type="entry name" value="Cyclin_C"/>
    <property type="match status" value="1"/>
</dbReference>
<feature type="compositionally biased region" description="Basic and acidic residues" evidence="3">
    <location>
        <begin position="345"/>
        <end position="361"/>
    </location>
</feature>
<dbReference type="Pfam" id="PF00134">
    <property type="entry name" value="Cyclin_N"/>
    <property type="match status" value="1"/>
</dbReference>
<dbReference type="PANTHER" id="PTHR10026">
    <property type="entry name" value="CYCLIN"/>
    <property type="match status" value="1"/>
</dbReference>
<dbReference type="PIRSF" id="PIRSF036580">
    <property type="entry name" value="Cyclin_L"/>
    <property type="match status" value="1"/>
</dbReference>
<evidence type="ECO:0000256" key="2">
    <source>
        <dbReference type="RuleBase" id="RU000383"/>
    </source>
</evidence>
<dbReference type="InterPro" id="IPR043198">
    <property type="entry name" value="Cyclin/Ssn8"/>
</dbReference>
<feature type="compositionally biased region" description="Low complexity" evidence="3">
    <location>
        <begin position="258"/>
        <end position="273"/>
    </location>
</feature>
<organism evidence="5 6">
    <name type="scientific">Amphibalanus amphitrite</name>
    <name type="common">Striped barnacle</name>
    <name type="synonym">Balanus amphitrite</name>
    <dbReference type="NCBI Taxonomy" id="1232801"/>
    <lineage>
        <taxon>Eukaryota</taxon>
        <taxon>Metazoa</taxon>
        <taxon>Ecdysozoa</taxon>
        <taxon>Arthropoda</taxon>
        <taxon>Crustacea</taxon>
        <taxon>Multicrustacea</taxon>
        <taxon>Cirripedia</taxon>
        <taxon>Thoracica</taxon>
        <taxon>Thoracicalcarea</taxon>
        <taxon>Balanomorpha</taxon>
        <taxon>Balanoidea</taxon>
        <taxon>Balanidae</taxon>
        <taxon>Amphibalaninae</taxon>
        <taxon>Amphibalanus</taxon>
    </lineage>
</organism>
<feature type="region of interest" description="Disordered" evidence="3">
    <location>
        <begin position="216"/>
        <end position="273"/>
    </location>
</feature>
<feature type="compositionally biased region" description="Basic and acidic residues" evidence="3">
    <location>
        <begin position="288"/>
        <end position="306"/>
    </location>
</feature>
<keyword evidence="6" id="KW-1185">Reference proteome</keyword>
<evidence type="ECO:0000259" key="4">
    <source>
        <dbReference type="SMART" id="SM00385"/>
    </source>
</evidence>
<feature type="domain" description="Cyclin-like" evidence="4">
    <location>
        <begin position="1"/>
        <end position="87"/>
    </location>
</feature>
<dbReference type="EMBL" id="VIIS01000770">
    <property type="protein sequence ID" value="KAF0305285.1"/>
    <property type="molecule type" value="Genomic_DNA"/>
</dbReference>
<gene>
    <name evidence="5" type="primary">Ccnl1</name>
    <name evidence="5" type="ORF">FJT64_023056</name>
</gene>
<dbReference type="FunFam" id="1.10.472.10:FF:000031">
    <property type="entry name" value="cyclin-L1-1-like isoform X1"/>
    <property type="match status" value="1"/>
</dbReference>
<evidence type="ECO:0000256" key="1">
    <source>
        <dbReference type="ARBA" id="ARBA00023127"/>
    </source>
</evidence>
<dbReference type="InterPro" id="IPR013763">
    <property type="entry name" value="Cyclin-like_dom"/>
</dbReference>
<dbReference type="InterPro" id="IPR006671">
    <property type="entry name" value="Cyclin_N"/>
</dbReference>
<accession>A0A6A4WEZ8</accession>
<comment type="caution">
    <text evidence="5">The sequence shown here is derived from an EMBL/GenBank/DDBJ whole genome shotgun (WGS) entry which is preliminary data.</text>
</comment>
<dbReference type="AlphaFoldDB" id="A0A6A4WEZ8"/>
<protein>
    <submittedName>
        <fullName evidence="5">Cyclin-L1</fullName>
    </submittedName>
</protein>
<proteinExistence type="inferred from homology"/>
<evidence type="ECO:0000256" key="3">
    <source>
        <dbReference type="SAM" id="MobiDB-lite"/>
    </source>
</evidence>
<comment type="similarity">
    <text evidence="2">Belongs to the cyclin family.</text>
</comment>
<dbReference type="InterPro" id="IPR036915">
    <property type="entry name" value="Cyclin-like_sf"/>
</dbReference>
<feature type="compositionally biased region" description="Basic and acidic residues" evidence="3">
    <location>
        <begin position="397"/>
        <end position="406"/>
    </location>
</feature>
<dbReference type="GO" id="GO:0016538">
    <property type="term" value="F:cyclin-dependent protein serine/threonine kinase regulator activity"/>
    <property type="evidence" value="ECO:0007669"/>
    <property type="project" value="InterPro"/>
</dbReference>
<dbReference type="Proteomes" id="UP000440578">
    <property type="component" value="Unassembled WGS sequence"/>
</dbReference>
<evidence type="ECO:0000313" key="6">
    <source>
        <dbReference type="Proteomes" id="UP000440578"/>
    </source>
</evidence>
<dbReference type="SUPFAM" id="SSF47954">
    <property type="entry name" value="Cyclin-like"/>
    <property type="match status" value="2"/>
</dbReference>
<feature type="compositionally biased region" description="Basic residues" evidence="3">
    <location>
        <begin position="362"/>
        <end position="372"/>
    </location>
</feature>